<organism evidence="8 9">
    <name type="scientific">Rotaria socialis</name>
    <dbReference type="NCBI Taxonomy" id="392032"/>
    <lineage>
        <taxon>Eukaryota</taxon>
        <taxon>Metazoa</taxon>
        <taxon>Spiralia</taxon>
        <taxon>Gnathifera</taxon>
        <taxon>Rotifera</taxon>
        <taxon>Eurotatoria</taxon>
        <taxon>Bdelloidea</taxon>
        <taxon>Philodinida</taxon>
        <taxon>Philodinidae</taxon>
        <taxon>Rotaria</taxon>
    </lineage>
</organism>
<dbReference type="FunFam" id="2.60.40.10:FF:000032">
    <property type="entry name" value="palladin isoform X1"/>
    <property type="match status" value="1"/>
</dbReference>
<evidence type="ECO:0000256" key="4">
    <source>
        <dbReference type="ARBA" id="ARBA00023179"/>
    </source>
</evidence>
<dbReference type="FunFam" id="2.60.40.10:FF:000107">
    <property type="entry name" value="Myosin, light chain kinase a"/>
    <property type="match status" value="1"/>
</dbReference>
<dbReference type="SUPFAM" id="SSF48726">
    <property type="entry name" value="Immunoglobulin"/>
    <property type="match status" value="4"/>
</dbReference>
<keyword evidence="2" id="KW-0130">Cell adhesion</keyword>
<dbReference type="InterPro" id="IPR013098">
    <property type="entry name" value="Ig_I-set"/>
</dbReference>
<dbReference type="GO" id="GO:0032982">
    <property type="term" value="C:myosin filament"/>
    <property type="evidence" value="ECO:0007669"/>
    <property type="project" value="UniProtKB-KW"/>
</dbReference>
<dbReference type="InterPro" id="IPR003598">
    <property type="entry name" value="Ig_sub2"/>
</dbReference>
<evidence type="ECO:0000256" key="5">
    <source>
        <dbReference type="ARBA" id="ARBA00023319"/>
    </source>
</evidence>
<feature type="compositionally biased region" description="Low complexity" evidence="6">
    <location>
        <begin position="525"/>
        <end position="539"/>
    </location>
</feature>
<feature type="compositionally biased region" description="Low complexity" evidence="6">
    <location>
        <begin position="440"/>
        <end position="451"/>
    </location>
</feature>
<feature type="domain" description="Ig-like" evidence="7">
    <location>
        <begin position="83"/>
        <end position="160"/>
    </location>
</feature>
<dbReference type="OrthoDB" id="504170at2759"/>
<dbReference type="InterPro" id="IPR007110">
    <property type="entry name" value="Ig-like_dom"/>
</dbReference>
<feature type="compositionally biased region" description="Basic and acidic residues" evidence="6">
    <location>
        <begin position="452"/>
        <end position="465"/>
    </location>
</feature>
<feature type="region of interest" description="Disordered" evidence="6">
    <location>
        <begin position="361"/>
        <end position="390"/>
    </location>
</feature>
<dbReference type="PANTHER" id="PTHR47633">
    <property type="entry name" value="IMMUNOGLOBULIN"/>
    <property type="match status" value="1"/>
</dbReference>
<sequence length="807" mass="88472">MGHDYCASPTNYFKYPRRATRYRDLKATAIFRSLYARFFPRSDHTFLSYSLPATPIVEHRELSPARRHIYNQIDIWQEPDSKPVFSFTLRPRFIQEGIGCKLICCINGKPTPKVQWFKERTQLSDTDPHYLTTYVHGVCTLEITACETSDSAMYRCSATNPLGTDETCCLVHVDEIRRIRRAHSTRPVDDEEIVQYASRSRQTHSSRQVDDETVVKYESRTYSSSSSRVSGRDSSWRDKLGAGEKPAQRDILDVEKPKRKERRDPPKFIEQLIDIGVFEGSTAKLSGEVKGRPTPKVEWLKNGESLTVDPRIEQTYEDDVATLIIKSVKLDDGGEYICRATNDEGSDTSSAQVTIRAHVRTADEEVDTTSTAQEDQTSVPAESQAASVETAAAVPELASSAPVPEPVALLAESVPVAAVVEEPVSVVAEPVPAPVPEPAPATGKAAATKKAAVPEKKAAVPEKKLVGAAALKKPEPAKKVEEKKEAAKKPEEKKEPAKKAADDKTKKSAVEEKKKTEEAVPKPAPVVEAAPVETPKPAPAVEEAVAEPVVAAPAPVVEEAVAEPVVAAPAPVVEEAVPEPVVDAPAPVEEPAPVEVKEEKEEVEEKPAEPKLKFSRYVKSQNMLEGDSLTLECSCEGVADDIDVVWLRNNKEIPDNPDFRRERVANAFKLVVAEVFPEDSGVFSALLKSKSTSDQLLSSCSVIIQARDEEPLDPNFVQFPHGLSLEEGGKAKFSCKLSGSTPMNAEWNFNGNPLDQNSSRFAFTNGEKEFSFEIPVVLATDQGQYHVTASNDKGEITAAFSLHVEQV</sequence>
<dbReference type="InterPro" id="IPR036179">
    <property type="entry name" value="Ig-like_dom_sf"/>
</dbReference>
<name>A0A817M0I6_9BILA</name>
<reference evidence="8" key="1">
    <citation type="submission" date="2021-02" db="EMBL/GenBank/DDBJ databases">
        <authorList>
            <person name="Nowell W R."/>
        </authorList>
    </citation>
    <scope>NUCLEOTIDE SEQUENCE</scope>
</reference>
<evidence type="ECO:0000256" key="6">
    <source>
        <dbReference type="SAM" id="MobiDB-lite"/>
    </source>
</evidence>
<evidence type="ECO:0000256" key="2">
    <source>
        <dbReference type="ARBA" id="ARBA00022889"/>
    </source>
</evidence>
<feature type="compositionally biased region" description="Basic and acidic residues" evidence="6">
    <location>
        <begin position="472"/>
        <end position="520"/>
    </location>
</feature>
<dbReference type="Gene3D" id="2.60.40.10">
    <property type="entry name" value="Immunoglobulins"/>
    <property type="match status" value="4"/>
</dbReference>
<comment type="caution">
    <text evidence="8">The sequence shown here is derived from an EMBL/GenBank/DDBJ whole genome shotgun (WGS) entry which is preliminary data.</text>
</comment>
<feature type="compositionally biased region" description="Polar residues" evidence="6">
    <location>
        <begin position="197"/>
        <end position="206"/>
    </location>
</feature>
<accession>A0A817M0I6</accession>
<proteinExistence type="predicted"/>
<feature type="domain" description="Ig-like" evidence="7">
    <location>
        <begin position="610"/>
        <end position="698"/>
    </location>
</feature>
<feature type="region of interest" description="Disordered" evidence="6">
    <location>
        <begin position="430"/>
        <end position="539"/>
    </location>
</feature>
<evidence type="ECO:0000256" key="1">
    <source>
        <dbReference type="ARBA" id="ARBA00022433"/>
    </source>
</evidence>
<gene>
    <name evidence="8" type="ORF">TIS948_LOCUS2739</name>
</gene>
<protein>
    <recommendedName>
        <fullName evidence="7">Ig-like domain-containing protein</fullName>
    </recommendedName>
</protein>
<feature type="domain" description="Ig-like" evidence="7">
    <location>
        <begin position="714"/>
        <end position="803"/>
    </location>
</feature>
<dbReference type="AlphaFoldDB" id="A0A817M0I6"/>
<dbReference type="EMBL" id="CAJNXB010000122">
    <property type="protein sequence ID" value="CAF3026625.1"/>
    <property type="molecule type" value="Genomic_DNA"/>
</dbReference>
<dbReference type="GO" id="GO:0007155">
    <property type="term" value="P:cell adhesion"/>
    <property type="evidence" value="ECO:0007669"/>
    <property type="project" value="UniProtKB-KW"/>
</dbReference>
<keyword evidence="1" id="KW-0787">Thick filament</keyword>
<dbReference type="InterPro" id="IPR013783">
    <property type="entry name" value="Ig-like_fold"/>
</dbReference>
<dbReference type="SMART" id="SM00408">
    <property type="entry name" value="IGc2"/>
    <property type="match status" value="4"/>
</dbReference>
<evidence type="ECO:0000256" key="3">
    <source>
        <dbReference type="ARBA" id="ARBA00023157"/>
    </source>
</evidence>
<dbReference type="InterPro" id="IPR003599">
    <property type="entry name" value="Ig_sub"/>
</dbReference>
<dbReference type="SMART" id="SM00409">
    <property type="entry name" value="IG"/>
    <property type="match status" value="4"/>
</dbReference>
<feature type="region of interest" description="Disordered" evidence="6">
    <location>
        <begin position="190"/>
        <end position="266"/>
    </location>
</feature>
<feature type="compositionally biased region" description="Basic and acidic residues" evidence="6">
    <location>
        <begin position="207"/>
        <end position="219"/>
    </location>
</feature>
<feature type="compositionally biased region" description="Basic and acidic residues" evidence="6">
    <location>
        <begin position="230"/>
        <end position="266"/>
    </location>
</feature>
<dbReference type="Pfam" id="PF07679">
    <property type="entry name" value="I-set"/>
    <property type="match status" value="4"/>
</dbReference>
<dbReference type="PROSITE" id="PS50835">
    <property type="entry name" value="IG_LIKE"/>
    <property type="match status" value="4"/>
</dbReference>
<feature type="compositionally biased region" description="Low complexity" evidence="6">
    <location>
        <begin position="220"/>
        <end position="229"/>
    </location>
</feature>
<dbReference type="Proteomes" id="UP000663825">
    <property type="component" value="Unassembled WGS sequence"/>
</dbReference>
<dbReference type="FunFam" id="2.60.40.10:FF:000557">
    <property type="entry name" value="Myosin binding protein Ha"/>
    <property type="match status" value="1"/>
</dbReference>
<keyword evidence="4" id="KW-0514">Muscle protein</keyword>
<feature type="domain" description="Ig-like" evidence="7">
    <location>
        <begin position="266"/>
        <end position="354"/>
    </location>
</feature>
<evidence type="ECO:0000313" key="9">
    <source>
        <dbReference type="Proteomes" id="UP000663825"/>
    </source>
</evidence>
<evidence type="ECO:0000259" key="7">
    <source>
        <dbReference type="PROSITE" id="PS50835"/>
    </source>
</evidence>
<feature type="compositionally biased region" description="Polar residues" evidence="6">
    <location>
        <begin position="368"/>
        <end position="387"/>
    </location>
</feature>
<keyword evidence="5" id="KW-0393">Immunoglobulin domain</keyword>
<keyword evidence="3" id="KW-1015">Disulfide bond</keyword>
<evidence type="ECO:0000313" key="8">
    <source>
        <dbReference type="EMBL" id="CAF3026625.1"/>
    </source>
</evidence>